<comment type="caution">
    <text evidence="2">The sequence shown here is derived from an EMBL/GenBank/DDBJ whole genome shotgun (WGS) entry which is preliminary data.</text>
</comment>
<evidence type="ECO:0000313" key="2">
    <source>
        <dbReference type="EMBL" id="PKT82602.1"/>
    </source>
</evidence>
<dbReference type="RefSeq" id="WP_101312901.1">
    <property type="nucleotide sequence ID" value="NZ_MBPJ01000045.1"/>
</dbReference>
<feature type="transmembrane region" description="Helical" evidence="1">
    <location>
        <begin position="426"/>
        <end position="456"/>
    </location>
</feature>
<dbReference type="Proteomes" id="UP000233350">
    <property type="component" value="Unassembled WGS sequence"/>
</dbReference>
<evidence type="ECO:0000256" key="1">
    <source>
        <dbReference type="SAM" id="Phobius"/>
    </source>
</evidence>
<evidence type="ECO:0008006" key="4">
    <source>
        <dbReference type="Google" id="ProtNLM"/>
    </source>
</evidence>
<evidence type="ECO:0000313" key="3">
    <source>
        <dbReference type="Proteomes" id="UP000233350"/>
    </source>
</evidence>
<gene>
    <name evidence="2" type="ORF">BCM31_07695</name>
</gene>
<keyword evidence="3" id="KW-1185">Reference proteome</keyword>
<dbReference type="AlphaFoldDB" id="A0A2N3PLD4"/>
<dbReference type="InterPro" id="IPR001646">
    <property type="entry name" value="5peptide_repeat"/>
</dbReference>
<reference evidence="2 3" key="1">
    <citation type="submission" date="2016-07" db="EMBL/GenBank/DDBJ databases">
        <title>Detection of Helicobacter winghamensis from caecal content of red fox (Vulpes vulpes).</title>
        <authorList>
            <person name="Zanoni R.G."/>
            <person name="Florio D."/>
            <person name="Caffara M."/>
            <person name="Renzi M."/>
            <person name="Parisi A."/>
            <person name="Pasquali F."/>
            <person name="Manfreda G."/>
        </authorList>
    </citation>
    <scope>NUCLEOTIDE SEQUENCE [LARGE SCALE GENOMIC DNA]</scope>
    <source>
        <strain evidence="2 3">295_13</strain>
    </source>
</reference>
<keyword evidence="1" id="KW-0472">Membrane</keyword>
<feature type="transmembrane region" description="Helical" evidence="1">
    <location>
        <begin position="476"/>
        <end position="497"/>
    </location>
</feature>
<keyword evidence="1" id="KW-1133">Transmembrane helix</keyword>
<keyword evidence="1" id="KW-0812">Transmembrane</keyword>
<accession>A0A2N3PLD4</accession>
<dbReference type="EMBL" id="MBPK01000002">
    <property type="protein sequence ID" value="PKT82602.1"/>
    <property type="molecule type" value="Genomic_DNA"/>
</dbReference>
<dbReference type="Pfam" id="PF13576">
    <property type="entry name" value="Pentapeptide_3"/>
    <property type="match status" value="1"/>
</dbReference>
<organism evidence="2 3">
    <name type="scientific">Helicobacter winghamensis</name>
    <dbReference type="NCBI Taxonomy" id="157268"/>
    <lineage>
        <taxon>Bacteria</taxon>
        <taxon>Pseudomonadati</taxon>
        <taxon>Campylobacterota</taxon>
        <taxon>Epsilonproteobacteria</taxon>
        <taxon>Campylobacterales</taxon>
        <taxon>Helicobacteraceae</taxon>
        <taxon>Helicobacter</taxon>
    </lineage>
</organism>
<proteinExistence type="predicted"/>
<feature type="transmembrane region" description="Helical" evidence="1">
    <location>
        <begin position="373"/>
        <end position="395"/>
    </location>
</feature>
<sequence>MRNDTKQAAKNIAQILEISEKYVHYDDREKVYVIENCVSENNFEVIKFNKDIQFDDLLDYPLKFHKCEFLESVIGYEKQFKHKLIFTNVTFKKVLNLAFSIFSNEINFFNVTLEYNIDCQQCEFKGIFKAFGVKFLKGAFFQNSTFEKEVHFGKEIDDRNTEKSNMFGSCSFETAIFENCIFFDKVYFKDNEFKQSFFKNSTFKDNVYFNNSHFYDSADFHECEFEKTACFYGVTFEKSPSFSQAIFKGSLNIVNTNLNFDFENLNERIKQEYHLYEKRRTRKEPGTIPNLYREKSLDKFANDFRDSFRNFKSALIKDNNLLDASNFHKYELYCKEIELDSKNPKIFSKDFIDKWQLFFYRITSNHHTDLLKIINNVVLLIAIFAVMLLCVRYQYNLDIFIKNHKIKYDCLMKISIWITDTKFMGLFYVLFVTTIFICRCISVTISLIITLIVIAINPKYILGIGGFIGGSVKATGAIENFLFVMYSIIMFLLLFSLQKTARKNSIIPN</sequence>
<dbReference type="OrthoDB" id="5324042at2"/>
<name>A0A2N3PLD4_9HELI</name>
<protein>
    <recommendedName>
        <fullName evidence="4">Pentapeptide repeat-containing protein</fullName>
    </recommendedName>
</protein>